<reference evidence="1 2" key="1">
    <citation type="journal article" date="2014" name="PLoS Genet.">
        <title>Analysis of the Phlebiopsis gigantea genome, transcriptome and secretome provides insight into its pioneer colonization strategies of wood.</title>
        <authorList>
            <person name="Hori C."/>
            <person name="Ishida T."/>
            <person name="Igarashi K."/>
            <person name="Samejima M."/>
            <person name="Suzuki H."/>
            <person name="Master E."/>
            <person name="Ferreira P."/>
            <person name="Ruiz-Duenas F.J."/>
            <person name="Held B."/>
            <person name="Canessa P."/>
            <person name="Larrondo L.F."/>
            <person name="Schmoll M."/>
            <person name="Druzhinina I.S."/>
            <person name="Kubicek C.P."/>
            <person name="Gaskell J.A."/>
            <person name="Kersten P."/>
            <person name="St John F."/>
            <person name="Glasner J."/>
            <person name="Sabat G."/>
            <person name="Splinter BonDurant S."/>
            <person name="Syed K."/>
            <person name="Yadav J."/>
            <person name="Mgbeahuruike A.C."/>
            <person name="Kovalchuk A."/>
            <person name="Asiegbu F.O."/>
            <person name="Lackner G."/>
            <person name="Hoffmeister D."/>
            <person name="Rencoret J."/>
            <person name="Gutierrez A."/>
            <person name="Sun H."/>
            <person name="Lindquist E."/>
            <person name="Barry K."/>
            <person name="Riley R."/>
            <person name="Grigoriev I.V."/>
            <person name="Henrissat B."/>
            <person name="Kues U."/>
            <person name="Berka R.M."/>
            <person name="Martinez A.T."/>
            <person name="Covert S.F."/>
            <person name="Blanchette R.A."/>
            <person name="Cullen D."/>
        </authorList>
    </citation>
    <scope>NUCLEOTIDE SEQUENCE [LARGE SCALE GENOMIC DNA]</scope>
    <source>
        <strain evidence="1 2">11061_1 CR5-6</strain>
    </source>
</reference>
<dbReference type="EMBL" id="KN840545">
    <property type="protein sequence ID" value="KIP05377.1"/>
    <property type="molecule type" value="Genomic_DNA"/>
</dbReference>
<organism evidence="1 2">
    <name type="scientific">Phlebiopsis gigantea (strain 11061_1 CR5-6)</name>
    <name type="common">White-rot fungus</name>
    <name type="synonym">Peniophora gigantea</name>
    <dbReference type="NCBI Taxonomy" id="745531"/>
    <lineage>
        <taxon>Eukaryota</taxon>
        <taxon>Fungi</taxon>
        <taxon>Dikarya</taxon>
        <taxon>Basidiomycota</taxon>
        <taxon>Agaricomycotina</taxon>
        <taxon>Agaricomycetes</taxon>
        <taxon>Polyporales</taxon>
        <taxon>Phanerochaetaceae</taxon>
        <taxon>Phlebiopsis</taxon>
    </lineage>
</organism>
<protein>
    <submittedName>
        <fullName evidence="1">Uncharacterized protein</fullName>
    </submittedName>
</protein>
<gene>
    <name evidence="1" type="ORF">PHLGIDRAFT_19732</name>
</gene>
<name>A0A0C3S534_PHLG1</name>
<accession>A0A0C3S534</accession>
<sequence>MMPTIAARMPALALWSTLQAGMWGFVWYRWSTGTELHTPLKSAIPAGHIGRGRYGDLPSLTGLAHAH</sequence>
<proteinExistence type="predicted"/>
<dbReference type="HOGENOM" id="CLU_2813255_0_0_1"/>
<keyword evidence="2" id="KW-1185">Reference proteome</keyword>
<dbReference type="OrthoDB" id="2717443at2759"/>
<evidence type="ECO:0000313" key="2">
    <source>
        <dbReference type="Proteomes" id="UP000053257"/>
    </source>
</evidence>
<dbReference type="AlphaFoldDB" id="A0A0C3S534"/>
<dbReference type="Proteomes" id="UP000053257">
    <property type="component" value="Unassembled WGS sequence"/>
</dbReference>
<evidence type="ECO:0000313" key="1">
    <source>
        <dbReference type="EMBL" id="KIP05377.1"/>
    </source>
</evidence>